<comment type="caution">
    <text evidence="1">The sequence shown here is derived from an EMBL/GenBank/DDBJ whole genome shotgun (WGS) entry which is preliminary data.</text>
</comment>
<reference evidence="1" key="1">
    <citation type="submission" date="2021-06" db="EMBL/GenBank/DDBJ databases">
        <authorList>
            <person name="Hodson N. C."/>
            <person name="Mongue J. A."/>
            <person name="Jaron S. K."/>
        </authorList>
    </citation>
    <scope>NUCLEOTIDE SEQUENCE</scope>
</reference>
<protein>
    <submittedName>
        <fullName evidence="1">Uncharacterized protein</fullName>
    </submittedName>
</protein>
<accession>A0A8J2NL34</accession>
<evidence type="ECO:0000313" key="2">
    <source>
        <dbReference type="Proteomes" id="UP000708208"/>
    </source>
</evidence>
<gene>
    <name evidence="1" type="ORF">AFUS01_LOCUS434</name>
</gene>
<evidence type="ECO:0000313" key="1">
    <source>
        <dbReference type="EMBL" id="CAG7642058.1"/>
    </source>
</evidence>
<dbReference type="Proteomes" id="UP000708208">
    <property type="component" value="Unassembled WGS sequence"/>
</dbReference>
<name>A0A8J2NL34_9HEXA</name>
<proteinExistence type="predicted"/>
<organism evidence="1 2">
    <name type="scientific">Allacma fusca</name>
    <dbReference type="NCBI Taxonomy" id="39272"/>
    <lineage>
        <taxon>Eukaryota</taxon>
        <taxon>Metazoa</taxon>
        <taxon>Ecdysozoa</taxon>
        <taxon>Arthropoda</taxon>
        <taxon>Hexapoda</taxon>
        <taxon>Collembola</taxon>
        <taxon>Symphypleona</taxon>
        <taxon>Sminthuridae</taxon>
        <taxon>Allacma</taxon>
    </lineage>
</organism>
<sequence length="153" mass="17258">MQNLNSLKVHGIPPKPQASNVEESGLFGYFEIFYDSQPQQSQQTCINESQKYFGAFRDSSDCNLMSQETCFPNEIETKAHLISDVNKRRDETFEQVAVQLPLDIFLWSLSRRLNSIQTLGQDRFTISTIIFVVGMSGRNSHVKCSVCSGHASS</sequence>
<keyword evidence="2" id="KW-1185">Reference proteome</keyword>
<dbReference type="AlphaFoldDB" id="A0A8J2NL34"/>
<dbReference type="EMBL" id="CAJVCH010001943">
    <property type="protein sequence ID" value="CAG7642058.1"/>
    <property type="molecule type" value="Genomic_DNA"/>
</dbReference>